<name>A0AAV5WB42_9BILA</name>
<evidence type="ECO:0000313" key="2">
    <source>
        <dbReference type="Proteomes" id="UP001432322"/>
    </source>
</evidence>
<reference evidence="1" key="1">
    <citation type="submission" date="2023-10" db="EMBL/GenBank/DDBJ databases">
        <title>Genome assembly of Pristionchus species.</title>
        <authorList>
            <person name="Yoshida K."/>
            <person name="Sommer R.J."/>
        </authorList>
    </citation>
    <scope>NUCLEOTIDE SEQUENCE</scope>
    <source>
        <strain evidence="1">RS5133</strain>
    </source>
</reference>
<feature type="non-terminal residue" evidence="1">
    <location>
        <position position="1"/>
    </location>
</feature>
<evidence type="ECO:0000313" key="1">
    <source>
        <dbReference type="EMBL" id="GMT27613.1"/>
    </source>
</evidence>
<dbReference type="AlphaFoldDB" id="A0AAV5WB42"/>
<gene>
    <name evidence="1" type="ORF">PFISCL1PPCAC_18910</name>
</gene>
<keyword evidence="2" id="KW-1185">Reference proteome</keyword>
<proteinExistence type="predicted"/>
<dbReference type="Proteomes" id="UP001432322">
    <property type="component" value="Unassembled WGS sequence"/>
</dbReference>
<comment type="caution">
    <text evidence="1">The sequence shown here is derived from an EMBL/GenBank/DDBJ whole genome shotgun (WGS) entry which is preliminary data.</text>
</comment>
<organism evidence="1 2">
    <name type="scientific">Pristionchus fissidentatus</name>
    <dbReference type="NCBI Taxonomy" id="1538716"/>
    <lineage>
        <taxon>Eukaryota</taxon>
        <taxon>Metazoa</taxon>
        <taxon>Ecdysozoa</taxon>
        <taxon>Nematoda</taxon>
        <taxon>Chromadorea</taxon>
        <taxon>Rhabditida</taxon>
        <taxon>Rhabditina</taxon>
        <taxon>Diplogasteromorpha</taxon>
        <taxon>Diplogasteroidea</taxon>
        <taxon>Neodiplogasteridae</taxon>
        <taxon>Pristionchus</taxon>
    </lineage>
</organism>
<dbReference type="EMBL" id="BTSY01000005">
    <property type="protein sequence ID" value="GMT27613.1"/>
    <property type="molecule type" value="Genomic_DNA"/>
</dbReference>
<protein>
    <submittedName>
        <fullName evidence="1">Uncharacterized protein</fullName>
    </submittedName>
</protein>
<accession>A0AAV5WB42</accession>
<sequence length="98" mass="11423">EAAGVVRRRRLRNGLRDPTNLIDASLPVGAGLSRIDWIHALQSGHMGQQLPRRREELNESNKRFEWAHTLIDCDMRSVYRGTRCNEKERRRGMERKGN</sequence>